<dbReference type="EMBL" id="JAHUZN010000006">
    <property type="protein sequence ID" value="KAG8490833.1"/>
    <property type="molecule type" value="Genomic_DNA"/>
</dbReference>
<feature type="domain" description="Reverse transcriptase Ty1/copia-type" evidence="3">
    <location>
        <begin position="823"/>
        <end position="915"/>
    </location>
</feature>
<keyword evidence="2" id="KW-0812">Transmembrane</keyword>
<feature type="transmembrane region" description="Helical" evidence="2">
    <location>
        <begin position="575"/>
        <end position="596"/>
    </location>
</feature>
<dbReference type="PANTHER" id="PTHR11439">
    <property type="entry name" value="GAG-POL-RELATED RETROTRANSPOSON"/>
    <property type="match status" value="1"/>
</dbReference>
<evidence type="ECO:0000256" key="1">
    <source>
        <dbReference type="SAM" id="MobiDB-lite"/>
    </source>
</evidence>
<dbReference type="InterPro" id="IPR013103">
    <property type="entry name" value="RVT_2"/>
</dbReference>
<reference evidence="4 5" key="1">
    <citation type="journal article" date="2021" name="bioRxiv">
        <title>The Gossypium anomalum genome as a resource for cotton improvement and evolutionary analysis of hybrid incompatibility.</title>
        <authorList>
            <person name="Grover C.E."/>
            <person name="Yuan D."/>
            <person name="Arick M.A."/>
            <person name="Miller E.R."/>
            <person name="Hu G."/>
            <person name="Peterson D.G."/>
            <person name="Wendel J.F."/>
            <person name="Udall J.A."/>
        </authorList>
    </citation>
    <scope>NUCLEOTIDE SEQUENCE [LARGE SCALE GENOMIC DNA]</scope>
    <source>
        <strain evidence="4">JFW-Udall</strain>
        <tissue evidence="4">Leaf</tissue>
    </source>
</reference>
<keyword evidence="2" id="KW-0472">Membrane</keyword>
<gene>
    <name evidence="4" type="ORF">CXB51_014023</name>
</gene>
<dbReference type="PANTHER" id="PTHR11439:SF455">
    <property type="entry name" value="RLK (RECEPTOR-LIKE PROTEIN KINASE) 8, PUTATIVE-RELATED"/>
    <property type="match status" value="1"/>
</dbReference>
<evidence type="ECO:0000256" key="2">
    <source>
        <dbReference type="SAM" id="Phobius"/>
    </source>
</evidence>
<proteinExistence type="predicted"/>
<feature type="region of interest" description="Disordered" evidence="1">
    <location>
        <begin position="270"/>
        <end position="309"/>
    </location>
</feature>
<dbReference type="OrthoDB" id="997331at2759"/>
<dbReference type="Proteomes" id="UP000701853">
    <property type="component" value="Chromosome 6"/>
</dbReference>
<dbReference type="CDD" id="cd09272">
    <property type="entry name" value="RNase_HI_RT_Ty1"/>
    <property type="match status" value="1"/>
</dbReference>
<sequence>MAVTPSPDSDSTEPSNLVFTGDRVVTSFPRHDFVKLDEGTFLQWQQQVRFILTGYDLIGFLDGTVSARRASGSQISEAERTVILLTGLPSDFDAVVSHASLSSSPLPFQRIVDALLECEARQMRSVSNVMVAANFVDGSSSPVLVVSSRGGRPPVRGRGRGFHPRIQCQIYGRYGHIAQRCYYRYHCDDSQPIVSSPASQGGPGVESSEDTWGRGQNWLPTGQNWSRPQPNVRAFPRGLNAPNLSAPNLPPGPNPFVSPGNRSPVFGPNVAGNSGRYSTPSIDPHSGTAGSYGARTRGPIGVDSSFGPGESVRPRLNDELNFSAPNANYVNVSDIPWWTKPRARVFDVDSSSYDSSQFVGIPRLPEFHASDFFDAMTYDSNFNSTDSYVPLPVGSTSWCPDSGATHHVCQNAADLHAFSLYTGDSSLLMGNGVSTKISSIESTVLPTVTKLLHLSNDIQTQEILMRGQVRDGLYHFFTTATALSPSIHNTTFQHQSVENDLFNFFSRWFIHSLGSELRNSKAIGVARFVPSHQYWLHMELFIALLANLIGAMLFALQFISLIVYPLQCWGVKHHINVCLIVYRHMIIFGCLDAVAFRTYVRLLNISLTFDPNLLHFCAIARNIKSPVCTSSYVLVLQPVPATVPRQVSDPISVPAAPDDSSSDVPSDPTFADVSVVASDPTVADAPVIARGPASSSTNTHAMVTPSKAGVFKPKALAVNTVDFEPVSVEEALAHPDWRLAELSLLPPGRKVIGRKWLFKVKKNPDGTIERRKARLAAKGCSQVPSCDFKETFSPVVKPTTIRVILPIVQPPGFVQHGLNDASLLVKISSDYTLYVLVYVDDIVITGSSPDKINCFVQQLHNKFALKDMGDLHYFLGIEVSRSTSSSLHLCQQKYVRELLSRNSMANAKSVHTPMVGSVLLSKDQGERLVDPSEYRSLAGALQYVVLTRLDIAYAVNRVCQFMHAPTKTHMVALKCILRYLRGTLSHGLVFRRSDRLSLVGYADANWGLDFDDRRSTIGYCMYFGHTLVSWYSKKQQVVSRSTAEAEYRSLAAATSDIAWLVSLLTELKIFSIDPPTIWCDNSSAVAVAANPVLHSKFKHVELDLFFVCEKVASGDLIVGEVPACDQVADILTKPLSMSLFTRFRHLLLVVSLEEAQ</sequence>
<dbReference type="InterPro" id="IPR043502">
    <property type="entry name" value="DNA/RNA_pol_sf"/>
</dbReference>
<evidence type="ECO:0000313" key="4">
    <source>
        <dbReference type="EMBL" id="KAG8490833.1"/>
    </source>
</evidence>
<dbReference type="SUPFAM" id="SSF56672">
    <property type="entry name" value="DNA/RNA polymerases"/>
    <property type="match status" value="1"/>
</dbReference>
<accession>A0A8J5YJC8</accession>
<evidence type="ECO:0000313" key="5">
    <source>
        <dbReference type="Proteomes" id="UP000701853"/>
    </source>
</evidence>
<dbReference type="AlphaFoldDB" id="A0A8J5YJC8"/>
<evidence type="ECO:0000259" key="3">
    <source>
        <dbReference type="Pfam" id="PF07727"/>
    </source>
</evidence>
<feature type="compositionally biased region" description="Polar residues" evidence="1">
    <location>
        <begin position="271"/>
        <end position="281"/>
    </location>
</feature>
<comment type="caution">
    <text evidence="4">The sequence shown here is derived from an EMBL/GenBank/DDBJ whole genome shotgun (WGS) entry which is preliminary data.</text>
</comment>
<keyword evidence="2" id="KW-1133">Transmembrane helix</keyword>
<feature type="transmembrane region" description="Helical" evidence="2">
    <location>
        <begin position="540"/>
        <end position="563"/>
    </location>
</feature>
<dbReference type="Pfam" id="PF07727">
    <property type="entry name" value="RVT_2"/>
    <property type="match status" value="1"/>
</dbReference>
<keyword evidence="5" id="KW-1185">Reference proteome</keyword>
<protein>
    <recommendedName>
        <fullName evidence="3">Reverse transcriptase Ty1/copia-type domain-containing protein</fullName>
    </recommendedName>
</protein>
<organism evidence="4 5">
    <name type="scientific">Gossypium anomalum</name>
    <dbReference type="NCBI Taxonomy" id="47600"/>
    <lineage>
        <taxon>Eukaryota</taxon>
        <taxon>Viridiplantae</taxon>
        <taxon>Streptophyta</taxon>
        <taxon>Embryophyta</taxon>
        <taxon>Tracheophyta</taxon>
        <taxon>Spermatophyta</taxon>
        <taxon>Magnoliopsida</taxon>
        <taxon>eudicotyledons</taxon>
        <taxon>Gunneridae</taxon>
        <taxon>Pentapetalae</taxon>
        <taxon>rosids</taxon>
        <taxon>malvids</taxon>
        <taxon>Malvales</taxon>
        <taxon>Malvaceae</taxon>
        <taxon>Malvoideae</taxon>
        <taxon>Gossypium</taxon>
    </lineage>
</organism>
<name>A0A8J5YJC8_9ROSI</name>